<dbReference type="AlphaFoldDB" id="A0A5M8RVT3"/>
<comment type="caution">
    <text evidence="2">The sequence shown here is derived from an EMBL/GenBank/DDBJ whole genome shotgun (WGS) entry which is preliminary data.</text>
</comment>
<proteinExistence type="predicted"/>
<dbReference type="InterPro" id="IPR046318">
    <property type="entry name" value="DUF5344"/>
</dbReference>
<reference evidence="2 3" key="1">
    <citation type="submission" date="2018-08" db="EMBL/GenBank/DDBJ databases">
        <title>Bacillus phenotypic plasticity.</title>
        <authorList>
            <person name="Hurtado E."/>
        </authorList>
    </citation>
    <scope>NUCLEOTIDE SEQUENCE [LARGE SCALE GENOMIC DNA]</scope>
    <source>
        <strain evidence="2 3">427</strain>
    </source>
</reference>
<evidence type="ECO:0000313" key="3">
    <source>
        <dbReference type="Proteomes" id="UP000324326"/>
    </source>
</evidence>
<protein>
    <recommendedName>
        <fullName evidence="4">YwqI/YxiC family protein</fullName>
    </recommendedName>
</protein>
<dbReference type="Proteomes" id="UP000324326">
    <property type="component" value="Unassembled WGS sequence"/>
</dbReference>
<organism evidence="2 3">
    <name type="scientific">Bacillus swezeyi</name>
    <dbReference type="NCBI Taxonomy" id="1925020"/>
    <lineage>
        <taxon>Bacteria</taxon>
        <taxon>Bacillati</taxon>
        <taxon>Bacillota</taxon>
        <taxon>Bacilli</taxon>
        <taxon>Bacillales</taxon>
        <taxon>Bacillaceae</taxon>
        <taxon>Bacillus</taxon>
    </lineage>
</organism>
<evidence type="ECO:0008006" key="4">
    <source>
        <dbReference type="Google" id="ProtNLM"/>
    </source>
</evidence>
<accession>A0A5M8RVT3</accession>
<dbReference type="Pfam" id="PF17279">
    <property type="entry name" value="DUF5344"/>
    <property type="match status" value="1"/>
</dbReference>
<dbReference type="RefSeq" id="WP_148957693.1">
    <property type="nucleotide sequence ID" value="NZ_QSND01000002.1"/>
</dbReference>
<feature type="region of interest" description="Disordered" evidence="1">
    <location>
        <begin position="19"/>
        <end position="39"/>
    </location>
</feature>
<name>A0A5M8RVT3_9BACI</name>
<evidence type="ECO:0000313" key="2">
    <source>
        <dbReference type="EMBL" id="KAA6451851.1"/>
    </source>
</evidence>
<gene>
    <name evidence="2" type="ORF">DX927_14155</name>
</gene>
<sequence length="92" mass="10066">MGQEIKVKTDEVKQVLSDLKNSGHSMKASVPTDIKGKNHLDTSKKIEELNQSINKVAASYTSAFSKQIVQTESAVEAIKDTDKQLASSMKTK</sequence>
<dbReference type="EMBL" id="QSND01000002">
    <property type="protein sequence ID" value="KAA6451851.1"/>
    <property type="molecule type" value="Genomic_DNA"/>
</dbReference>
<evidence type="ECO:0000256" key="1">
    <source>
        <dbReference type="SAM" id="MobiDB-lite"/>
    </source>
</evidence>